<reference evidence="3 4" key="1">
    <citation type="submission" date="2019-05" db="EMBL/GenBank/DDBJ databases">
        <title>Draft Genome Sequences of Six Type Strains of the Genus Massilia.</title>
        <authorList>
            <person name="Miess H."/>
            <person name="Frediansyhah A."/>
            <person name="Gross H."/>
        </authorList>
    </citation>
    <scope>NUCLEOTIDE SEQUENCE [LARGE SCALE GENOMIC DNA]</scope>
    <source>
        <strain evidence="3 4">DSMZ 26121</strain>
    </source>
</reference>
<dbReference type="InterPro" id="IPR001509">
    <property type="entry name" value="Epimerase_deHydtase"/>
</dbReference>
<dbReference type="OrthoDB" id="9801056at2"/>
<dbReference type="Pfam" id="PF01370">
    <property type="entry name" value="Epimerase"/>
    <property type="match status" value="1"/>
</dbReference>
<name>A0A4P8HLH7_9BURK</name>
<dbReference type="Proteomes" id="UP000298763">
    <property type="component" value="Chromosome"/>
</dbReference>
<dbReference type="Gene3D" id="3.40.50.720">
    <property type="entry name" value="NAD(P)-binding Rossmann-like Domain"/>
    <property type="match status" value="1"/>
</dbReference>
<proteinExistence type="predicted"/>
<dbReference type="SUPFAM" id="SSF51735">
    <property type="entry name" value="NAD(P)-binding Rossmann-fold domains"/>
    <property type="match status" value="1"/>
</dbReference>
<evidence type="ECO:0000313" key="2">
    <source>
        <dbReference type="EMBL" id="MBB3221602.1"/>
    </source>
</evidence>
<dbReference type="InterPro" id="IPR057326">
    <property type="entry name" value="KR_dom"/>
</dbReference>
<gene>
    <name evidence="3" type="ORF">FCL38_00945</name>
    <name evidence="2" type="ORF">FHS02_002412</name>
</gene>
<evidence type="ECO:0000313" key="3">
    <source>
        <dbReference type="EMBL" id="QCP09162.1"/>
    </source>
</evidence>
<dbReference type="EMBL" id="CP040017">
    <property type="protein sequence ID" value="QCP09162.1"/>
    <property type="molecule type" value="Genomic_DNA"/>
</dbReference>
<dbReference type="SMART" id="SM00822">
    <property type="entry name" value="PKS_KR"/>
    <property type="match status" value="1"/>
</dbReference>
<evidence type="ECO:0000313" key="5">
    <source>
        <dbReference type="Proteomes" id="UP000584325"/>
    </source>
</evidence>
<reference evidence="2 5" key="2">
    <citation type="submission" date="2020-08" db="EMBL/GenBank/DDBJ databases">
        <title>Genomic Encyclopedia of Type Strains, Phase III (KMG-III): the genomes of soil and plant-associated and newly described type strains.</title>
        <authorList>
            <person name="Whitman W."/>
        </authorList>
    </citation>
    <scope>NUCLEOTIDE SEQUENCE [LARGE SCALE GENOMIC DNA]</scope>
    <source>
        <strain evidence="2 5">CECT 7753</strain>
    </source>
</reference>
<dbReference type="AlphaFoldDB" id="A0A4P8HLH7"/>
<protein>
    <submittedName>
        <fullName evidence="3">NAD(P)-dependent oxidoreductase</fullName>
    </submittedName>
    <submittedName>
        <fullName evidence="2">Nucleoside-diphosphate-sugar epimerase</fullName>
    </submittedName>
</protein>
<evidence type="ECO:0000259" key="1">
    <source>
        <dbReference type="SMART" id="SM00822"/>
    </source>
</evidence>
<organism evidence="2 5">
    <name type="scientific">Pseudoduganella umbonata</name>
    <dbReference type="NCBI Taxonomy" id="864828"/>
    <lineage>
        <taxon>Bacteria</taxon>
        <taxon>Pseudomonadati</taxon>
        <taxon>Pseudomonadota</taxon>
        <taxon>Betaproteobacteria</taxon>
        <taxon>Burkholderiales</taxon>
        <taxon>Oxalobacteraceae</taxon>
        <taxon>Telluria group</taxon>
        <taxon>Pseudoduganella</taxon>
    </lineage>
</organism>
<dbReference type="RefSeq" id="WP_137312051.1">
    <property type="nucleotide sequence ID" value="NZ_CP040017.1"/>
</dbReference>
<evidence type="ECO:0000313" key="4">
    <source>
        <dbReference type="Proteomes" id="UP000298763"/>
    </source>
</evidence>
<keyword evidence="4" id="KW-1185">Reference proteome</keyword>
<dbReference type="PANTHER" id="PTHR43245">
    <property type="entry name" value="BIFUNCTIONAL POLYMYXIN RESISTANCE PROTEIN ARNA"/>
    <property type="match status" value="1"/>
</dbReference>
<sequence>MTVLITGGTGLVGQRLLRRLIKNGIACQGLVRRSNELPLGTSEIVGDILDPASLSHAVTGVSAIIHLAAVFRTPDEELIWKVNLEGTRNLINAAKAYAPEARFIMASTSNVYEIDATRPGREDDCVEPTLAYPASKLAAENALRASGLNWSIQRYGFIYGDSDGHIEAIHKHLQHAKWHPAHKMSMIHHRDIANAMTIALAGAMDGHIVNIVDEAPTSIYELLKLVGLELEPSSEPLVHPWHLHVDGSLARRLGFIPTVATVHQAYREGIL</sequence>
<feature type="domain" description="Ketoreductase" evidence="1">
    <location>
        <begin position="1"/>
        <end position="161"/>
    </location>
</feature>
<accession>A0A4P8HLH7</accession>
<dbReference type="EMBL" id="JACHXS010000004">
    <property type="protein sequence ID" value="MBB3221602.1"/>
    <property type="molecule type" value="Genomic_DNA"/>
</dbReference>
<dbReference type="InterPro" id="IPR036291">
    <property type="entry name" value="NAD(P)-bd_dom_sf"/>
</dbReference>
<dbReference type="Proteomes" id="UP000584325">
    <property type="component" value="Unassembled WGS sequence"/>
</dbReference>
<dbReference type="InterPro" id="IPR050177">
    <property type="entry name" value="Lipid_A_modif_metabolic_enz"/>
</dbReference>